<sequence length="171" mass="19336">MGVTIALVQEPYAGNRSFIKQHPSTRVIQCALNPSNQEEGEKNFTFLISLNIEEAFDNEWLPSIKNQFARNRCPRNLYHLVDSYLKDCWVVVDYPIATSEKKATKSCVQASVGGPTFWKVILDSLPDELSDVEVHDQAFADDVILVFSSRSIRSLLERANSVLQVIMQWGS</sequence>
<dbReference type="AlphaFoldDB" id="A0A4C1X0V5"/>
<keyword evidence="2" id="KW-0548">Nucleotidyltransferase</keyword>
<dbReference type="Proteomes" id="UP000299102">
    <property type="component" value="Unassembled WGS sequence"/>
</dbReference>
<name>A0A4C1X0V5_EUMVA</name>
<feature type="domain" description="Reverse transcriptase" evidence="1">
    <location>
        <begin position="39"/>
        <end position="169"/>
    </location>
</feature>
<dbReference type="OrthoDB" id="411871at2759"/>
<organism evidence="2 3">
    <name type="scientific">Eumeta variegata</name>
    <name type="common">Bagworm moth</name>
    <name type="synonym">Eumeta japonica</name>
    <dbReference type="NCBI Taxonomy" id="151549"/>
    <lineage>
        <taxon>Eukaryota</taxon>
        <taxon>Metazoa</taxon>
        <taxon>Ecdysozoa</taxon>
        <taxon>Arthropoda</taxon>
        <taxon>Hexapoda</taxon>
        <taxon>Insecta</taxon>
        <taxon>Pterygota</taxon>
        <taxon>Neoptera</taxon>
        <taxon>Endopterygota</taxon>
        <taxon>Lepidoptera</taxon>
        <taxon>Glossata</taxon>
        <taxon>Ditrysia</taxon>
        <taxon>Tineoidea</taxon>
        <taxon>Psychidae</taxon>
        <taxon>Oiketicinae</taxon>
        <taxon>Eumeta</taxon>
    </lineage>
</organism>
<dbReference type="EMBL" id="BGZK01000683">
    <property type="protein sequence ID" value="GBP55984.1"/>
    <property type="molecule type" value="Genomic_DNA"/>
</dbReference>
<evidence type="ECO:0000313" key="2">
    <source>
        <dbReference type="EMBL" id="GBP55984.1"/>
    </source>
</evidence>
<dbReference type="GO" id="GO:0003964">
    <property type="term" value="F:RNA-directed DNA polymerase activity"/>
    <property type="evidence" value="ECO:0007669"/>
    <property type="project" value="UniProtKB-KW"/>
</dbReference>
<dbReference type="InterPro" id="IPR000477">
    <property type="entry name" value="RT_dom"/>
</dbReference>
<comment type="caution">
    <text evidence="2">The sequence shown here is derived from an EMBL/GenBank/DDBJ whole genome shotgun (WGS) entry which is preliminary data.</text>
</comment>
<gene>
    <name evidence="2" type="primary">pol</name>
    <name evidence="2" type="ORF">EVAR_97405_1</name>
</gene>
<keyword evidence="2" id="KW-0808">Transferase</keyword>
<evidence type="ECO:0000313" key="3">
    <source>
        <dbReference type="Proteomes" id="UP000299102"/>
    </source>
</evidence>
<keyword evidence="2" id="KW-0695">RNA-directed DNA polymerase</keyword>
<keyword evidence="3" id="KW-1185">Reference proteome</keyword>
<dbReference type="Pfam" id="PF00078">
    <property type="entry name" value="RVT_1"/>
    <property type="match status" value="1"/>
</dbReference>
<reference evidence="2 3" key="1">
    <citation type="journal article" date="2019" name="Commun. Biol.">
        <title>The bagworm genome reveals a unique fibroin gene that provides high tensile strength.</title>
        <authorList>
            <person name="Kono N."/>
            <person name="Nakamura H."/>
            <person name="Ohtoshi R."/>
            <person name="Tomita M."/>
            <person name="Numata K."/>
            <person name="Arakawa K."/>
        </authorList>
    </citation>
    <scope>NUCLEOTIDE SEQUENCE [LARGE SCALE GENOMIC DNA]</scope>
</reference>
<protein>
    <submittedName>
        <fullName evidence="2">RNA-directed DNA polymerase from mobile element jockey</fullName>
    </submittedName>
</protein>
<evidence type="ECO:0000259" key="1">
    <source>
        <dbReference type="Pfam" id="PF00078"/>
    </source>
</evidence>
<accession>A0A4C1X0V5</accession>
<proteinExistence type="predicted"/>